<feature type="transmembrane region" description="Helical" evidence="5">
    <location>
        <begin position="459"/>
        <end position="482"/>
    </location>
</feature>
<dbReference type="GO" id="GO:0005886">
    <property type="term" value="C:plasma membrane"/>
    <property type="evidence" value="ECO:0007669"/>
    <property type="project" value="UniProtKB-SubCell"/>
</dbReference>
<proteinExistence type="inferred from homology"/>
<dbReference type="EC" id="7.1.1.-" evidence="5"/>
<feature type="transmembrane region" description="Helical" evidence="5">
    <location>
        <begin position="132"/>
        <end position="153"/>
    </location>
</feature>
<feature type="transmembrane region" description="Helical" evidence="5">
    <location>
        <begin position="330"/>
        <end position="349"/>
    </location>
</feature>
<gene>
    <name evidence="5" type="primary">nuoN</name>
    <name evidence="8" type="ORF">KK083_05070</name>
</gene>
<comment type="catalytic activity">
    <reaction evidence="5">
        <text>a quinone + NADH + 5 H(+)(in) = a quinol + NAD(+) + 4 H(+)(out)</text>
        <dbReference type="Rhea" id="RHEA:57888"/>
        <dbReference type="ChEBI" id="CHEBI:15378"/>
        <dbReference type="ChEBI" id="CHEBI:24646"/>
        <dbReference type="ChEBI" id="CHEBI:57540"/>
        <dbReference type="ChEBI" id="CHEBI:57945"/>
        <dbReference type="ChEBI" id="CHEBI:132124"/>
    </reaction>
</comment>
<dbReference type="PRINTS" id="PR01437">
    <property type="entry name" value="NUOXDRDTASE4"/>
</dbReference>
<evidence type="ECO:0000256" key="6">
    <source>
        <dbReference type="RuleBase" id="RU000320"/>
    </source>
</evidence>
<comment type="subcellular location">
    <subcellularLocation>
        <location evidence="5">Cell membrane</location>
        <topology evidence="5">Multi-pass membrane protein</topology>
    </subcellularLocation>
    <subcellularLocation>
        <location evidence="1">Endomembrane system</location>
        <topology evidence="1">Multi-pass membrane protein</topology>
    </subcellularLocation>
    <subcellularLocation>
        <location evidence="6">Membrane</location>
        <topology evidence="6">Multi-pass membrane protein</topology>
    </subcellularLocation>
</comment>
<feature type="transmembrane region" description="Helical" evidence="5">
    <location>
        <begin position="83"/>
        <end position="101"/>
    </location>
</feature>
<evidence type="ECO:0000256" key="3">
    <source>
        <dbReference type="ARBA" id="ARBA00022989"/>
    </source>
</evidence>
<keyword evidence="4 5" id="KW-0472">Membrane</keyword>
<comment type="subunit">
    <text evidence="5">NDH-1 is composed of 14 different subunits. Subunits NuoA, H, J, K, L, M, N constitute the membrane sector of the complex.</text>
</comment>
<dbReference type="GO" id="GO:0008137">
    <property type="term" value="F:NADH dehydrogenase (ubiquinone) activity"/>
    <property type="evidence" value="ECO:0007669"/>
    <property type="project" value="InterPro"/>
</dbReference>
<evidence type="ECO:0000256" key="5">
    <source>
        <dbReference type="HAMAP-Rule" id="MF_00445"/>
    </source>
</evidence>
<keyword evidence="3 5" id="KW-1133">Transmembrane helix</keyword>
<feature type="transmembrane region" description="Helical" evidence="5">
    <location>
        <begin position="304"/>
        <end position="324"/>
    </location>
</feature>
<keyword evidence="5" id="KW-1003">Cell membrane</keyword>
<feature type="transmembrane region" description="Helical" evidence="5">
    <location>
        <begin position="44"/>
        <end position="63"/>
    </location>
</feature>
<sequence length="489" mass="53319">MAQQWNNQLNDIAGSLSWFIPELILALFLLLLIALALFKTNRTVLLTCCMAGFILSGVGVMATGLSTQATLFGGMTRVDGLASYLKILIDLAGFITCLMSFEKPSTHRAEYFALLMAVVLGGHLLVASTHFLMIFLSLELISLSSYVLAGYSFTKAGSEGSLKYFLFGSVASAVMLYGFSFLYGITGTLDFSSQVFFDQLIAKDVPMVLFAALMVLAGFLYKIAAAPMHPWAPDVYEASPIPVMAFLSVAPKLAGLGVLLKFVLAMNLFGQSSADWQAIVCAVLLLTITIGNFSALRQQNPKRLMAYSSIAQSGFLLVGVAAFLPQGVHFMLFYASVYLIMNFAVFVYLDFFEKKSITSIAGFSGAGKNLTWPSIGLLVGLIALTGLPPTAGFTAKLFIFSALWQSYELSGRALLLWVVVIGLLNTVVSLFYYLRIPYFAFLKSGEPAEKQNNITFQNLLGFILVLLLLTLFFIPGILMGWINKINFVL</sequence>
<dbReference type="EMBL" id="JAHESF010000004">
    <property type="protein sequence ID" value="MBT1696234.1"/>
    <property type="molecule type" value="Genomic_DNA"/>
</dbReference>
<keyword evidence="5" id="KW-0813">Transport</keyword>
<feature type="transmembrane region" description="Helical" evidence="5">
    <location>
        <begin position="276"/>
        <end position="295"/>
    </location>
</feature>
<dbReference type="InterPro" id="IPR001750">
    <property type="entry name" value="ND/Mrp_TM"/>
</dbReference>
<evidence type="ECO:0000259" key="7">
    <source>
        <dbReference type="Pfam" id="PF00361"/>
    </source>
</evidence>
<keyword evidence="5" id="KW-1278">Translocase</keyword>
<feature type="transmembrane region" description="Helical" evidence="5">
    <location>
        <begin position="16"/>
        <end position="37"/>
    </location>
</feature>
<protein>
    <recommendedName>
        <fullName evidence="5">NADH-quinone oxidoreductase subunit N</fullName>
        <ecNumber evidence="5">7.1.1.-</ecNumber>
    </recommendedName>
    <alternativeName>
        <fullName evidence="5">NADH dehydrogenase I subunit N</fullName>
    </alternativeName>
    <alternativeName>
        <fullName evidence="5">NDH-1 subunit N</fullName>
    </alternativeName>
</protein>
<keyword evidence="2 5" id="KW-0812">Transmembrane</keyword>
<evidence type="ECO:0000313" key="8">
    <source>
        <dbReference type="EMBL" id="MBT1696234.1"/>
    </source>
</evidence>
<dbReference type="InterPro" id="IPR010096">
    <property type="entry name" value="NADH-Q_OxRdtase_suN/2"/>
</dbReference>
<dbReference type="GO" id="GO:0042773">
    <property type="term" value="P:ATP synthesis coupled electron transport"/>
    <property type="evidence" value="ECO:0007669"/>
    <property type="project" value="InterPro"/>
</dbReference>
<keyword evidence="5" id="KW-0874">Quinone</keyword>
<evidence type="ECO:0000256" key="2">
    <source>
        <dbReference type="ARBA" id="ARBA00022692"/>
    </source>
</evidence>
<reference evidence="8 9" key="1">
    <citation type="submission" date="2021-05" db="EMBL/GenBank/DDBJ databases">
        <title>A Polyphasic approach of four new species of the genus Ohtaekwangia: Ohtaekwangia histidinii sp. nov., Ohtaekwangia cretensis sp. nov., Ohtaekwangia indiensis sp. nov., Ohtaekwangia reichenbachii sp. nov. from diverse environment.</title>
        <authorList>
            <person name="Octaviana S."/>
        </authorList>
    </citation>
    <scope>NUCLEOTIDE SEQUENCE [LARGE SCALE GENOMIC DNA]</scope>
    <source>
        <strain evidence="8 9">PWU4</strain>
    </source>
</reference>
<evidence type="ECO:0000256" key="1">
    <source>
        <dbReference type="ARBA" id="ARBA00004127"/>
    </source>
</evidence>
<feature type="transmembrane region" description="Helical" evidence="5">
    <location>
        <begin position="205"/>
        <end position="223"/>
    </location>
</feature>
<dbReference type="Proteomes" id="UP001319200">
    <property type="component" value="Unassembled WGS sequence"/>
</dbReference>
<dbReference type="GO" id="GO:0048038">
    <property type="term" value="F:quinone binding"/>
    <property type="evidence" value="ECO:0007669"/>
    <property type="project" value="UniProtKB-KW"/>
</dbReference>
<evidence type="ECO:0000313" key="9">
    <source>
        <dbReference type="Proteomes" id="UP001319200"/>
    </source>
</evidence>
<keyword evidence="9" id="KW-1185">Reference proteome</keyword>
<dbReference type="GO" id="GO:0012505">
    <property type="term" value="C:endomembrane system"/>
    <property type="evidence" value="ECO:0007669"/>
    <property type="project" value="UniProtKB-SubCell"/>
</dbReference>
<dbReference type="Pfam" id="PF00361">
    <property type="entry name" value="Proton_antipo_M"/>
    <property type="match status" value="1"/>
</dbReference>
<dbReference type="PANTHER" id="PTHR22773">
    <property type="entry name" value="NADH DEHYDROGENASE"/>
    <property type="match status" value="1"/>
</dbReference>
<organism evidence="8 9">
    <name type="scientific">Chryseosolibacter histidini</name>
    <dbReference type="NCBI Taxonomy" id="2782349"/>
    <lineage>
        <taxon>Bacteria</taxon>
        <taxon>Pseudomonadati</taxon>
        <taxon>Bacteroidota</taxon>
        <taxon>Cytophagia</taxon>
        <taxon>Cytophagales</taxon>
        <taxon>Chryseotaleaceae</taxon>
        <taxon>Chryseosolibacter</taxon>
    </lineage>
</organism>
<name>A0AAP2GHN0_9BACT</name>
<feature type="transmembrane region" description="Helical" evidence="5">
    <location>
        <begin position="414"/>
        <end position="434"/>
    </location>
</feature>
<accession>A0AAP2GHN0</accession>
<feature type="domain" description="NADH:quinone oxidoreductase/Mrp antiporter transmembrane" evidence="7">
    <location>
        <begin position="128"/>
        <end position="410"/>
    </location>
</feature>
<feature type="transmembrane region" description="Helical" evidence="5">
    <location>
        <begin position="108"/>
        <end position="126"/>
    </location>
</feature>
<feature type="transmembrane region" description="Helical" evidence="5">
    <location>
        <begin position="243"/>
        <end position="264"/>
    </location>
</feature>
<dbReference type="InterPro" id="IPR003918">
    <property type="entry name" value="NADH_UbQ_OxRdtase"/>
</dbReference>
<dbReference type="RefSeq" id="WP_254161357.1">
    <property type="nucleotide sequence ID" value="NZ_JAHESF010000004.1"/>
</dbReference>
<keyword evidence="5" id="KW-0520">NAD</keyword>
<dbReference type="AlphaFoldDB" id="A0AAP2GHN0"/>
<comment type="similarity">
    <text evidence="5">Belongs to the complex I subunit 2 family.</text>
</comment>
<comment type="caution">
    <text evidence="8">The sequence shown here is derived from an EMBL/GenBank/DDBJ whole genome shotgun (WGS) entry which is preliminary data.</text>
</comment>
<feature type="transmembrane region" description="Helical" evidence="5">
    <location>
        <begin position="370"/>
        <end position="394"/>
    </location>
</feature>
<feature type="transmembrane region" description="Helical" evidence="5">
    <location>
        <begin position="165"/>
        <end position="185"/>
    </location>
</feature>
<dbReference type="HAMAP" id="MF_00445">
    <property type="entry name" value="NDH1_NuoN_1"/>
    <property type="match status" value="1"/>
</dbReference>
<dbReference type="GO" id="GO:0050136">
    <property type="term" value="F:NADH dehydrogenase (quinone) (non-electrogenic) activity"/>
    <property type="evidence" value="ECO:0007669"/>
    <property type="project" value="UniProtKB-UniRule"/>
</dbReference>
<comment type="function">
    <text evidence="5">NDH-1 shuttles electrons from NADH, via FMN and iron-sulfur (Fe-S) centers, to quinones in the respiratory chain. The immediate electron acceptor for the enzyme in this species is believed to be a menaquinone. Couples the redox reaction to proton translocation (for every two electrons transferred, four hydrogen ions are translocated across the cytoplasmic membrane), and thus conserves the redox energy in a proton gradient.</text>
</comment>
<evidence type="ECO:0000256" key="4">
    <source>
        <dbReference type="ARBA" id="ARBA00023136"/>
    </source>
</evidence>